<keyword evidence="11" id="KW-0413">Isomerase</keyword>
<evidence type="ECO:0000256" key="14">
    <source>
        <dbReference type="ARBA" id="ARBA00048988"/>
    </source>
</evidence>
<evidence type="ECO:0000256" key="3">
    <source>
        <dbReference type="ARBA" id="ARBA00022741"/>
    </source>
</evidence>
<evidence type="ECO:0000256" key="5">
    <source>
        <dbReference type="ARBA" id="ARBA00022801"/>
    </source>
</evidence>
<feature type="compositionally biased region" description="Gly residues" evidence="16">
    <location>
        <begin position="118"/>
        <end position="129"/>
    </location>
</feature>
<evidence type="ECO:0000256" key="2">
    <source>
        <dbReference type="ARBA" id="ARBA00022722"/>
    </source>
</evidence>
<keyword evidence="9" id="KW-0238">DNA-binding</keyword>
<reference evidence="19 20" key="1">
    <citation type="submission" date="2023-08" db="EMBL/GenBank/DDBJ databases">
        <title>Nocardioides seae sp. nov., a bacterium isolated from a soil.</title>
        <authorList>
            <person name="Wang X."/>
        </authorList>
    </citation>
    <scope>NUCLEOTIDE SEQUENCE [LARGE SCALE GENOMIC DNA]</scope>
    <source>
        <strain evidence="19 20">YZH12</strain>
    </source>
</reference>
<dbReference type="InterPro" id="IPR027417">
    <property type="entry name" value="P-loop_NTPase"/>
</dbReference>
<dbReference type="GO" id="GO:0004386">
    <property type="term" value="F:helicase activity"/>
    <property type="evidence" value="ECO:0007669"/>
    <property type="project" value="UniProtKB-KW"/>
</dbReference>
<dbReference type="PANTHER" id="PTHR11070">
    <property type="entry name" value="UVRD / RECB / PCRA DNA HELICASE FAMILY MEMBER"/>
    <property type="match status" value="1"/>
</dbReference>
<comment type="catalytic activity">
    <reaction evidence="12">
        <text>Couples ATP hydrolysis with the unwinding of duplex DNA by translocating in the 3'-5' direction.</text>
        <dbReference type="EC" id="5.6.2.4"/>
    </reaction>
</comment>
<feature type="binding site" evidence="15">
    <location>
        <begin position="59"/>
        <end position="66"/>
    </location>
    <ligand>
        <name>ATP</name>
        <dbReference type="ChEBI" id="CHEBI:30616"/>
    </ligand>
</feature>
<evidence type="ECO:0000256" key="12">
    <source>
        <dbReference type="ARBA" id="ARBA00034617"/>
    </source>
</evidence>
<dbReference type="Gene3D" id="3.40.50.300">
    <property type="entry name" value="P-loop containing nucleotide triphosphate hydrolases"/>
    <property type="match status" value="3"/>
</dbReference>
<dbReference type="InterPro" id="IPR014017">
    <property type="entry name" value="DNA_helicase_UvrD-like_C"/>
</dbReference>
<feature type="domain" description="UvrD-like helicase ATP-binding" evidence="17">
    <location>
        <begin position="38"/>
        <end position="388"/>
    </location>
</feature>
<evidence type="ECO:0000256" key="7">
    <source>
        <dbReference type="ARBA" id="ARBA00022839"/>
    </source>
</evidence>
<keyword evidence="2" id="KW-0540">Nuclease</keyword>
<organism evidence="19 20">
    <name type="scientific">Nocardioides imazamoxiresistens</name>
    <dbReference type="NCBI Taxonomy" id="3231893"/>
    <lineage>
        <taxon>Bacteria</taxon>
        <taxon>Bacillati</taxon>
        <taxon>Actinomycetota</taxon>
        <taxon>Actinomycetes</taxon>
        <taxon>Propionibacteriales</taxon>
        <taxon>Nocardioidaceae</taxon>
        <taxon>Nocardioides</taxon>
    </lineage>
</organism>
<evidence type="ECO:0000256" key="13">
    <source>
        <dbReference type="ARBA" id="ARBA00034808"/>
    </source>
</evidence>
<keyword evidence="5 15" id="KW-0378">Hydrolase</keyword>
<keyword evidence="6 15" id="KW-0347">Helicase</keyword>
<dbReference type="Gene3D" id="3.90.320.10">
    <property type="match status" value="1"/>
</dbReference>
<dbReference type="EC" id="5.6.2.4" evidence="13"/>
<dbReference type="GO" id="GO:0016787">
    <property type="term" value="F:hydrolase activity"/>
    <property type="evidence" value="ECO:0007669"/>
    <property type="project" value="UniProtKB-KW"/>
</dbReference>
<feature type="region of interest" description="Disordered" evidence="16">
    <location>
        <begin position="118"/>
        <end position="137"/>
    </location>
</feature>
<dbReference type="EMBL" id="JAVYII010000005">
    <property type="protein sequence ID" value="MDT9593767.1"/>
    <property type="molecule type" value="Genomic_DNA"/>
</dbReference>
<keyword evidence="4" id="KW-0227">DNA damage</keyword>
<dbReference type="Gene3D" id="1.10.486.10">
    <property type="entry name" value="PCRA, domain 4"/>
    <property type="match status" value="1"/>
</dbReference>
<dbReference type="Gene3D" id="1.10.10.160">
    <property type="match status" value="1"/>
</dbReference>
<dbReference type="InterPro" id="IPR013986">
    <property type="entry name" value="DExx_box_DNA_helicase_dom_sf"/>
</dbReference>
<dbReference type="PROSITE" id="PS51198">
    <property type="entry name" value="UVRD_HELICASE_ATP_BIND"/>
    <property type="match status" value="1"/>
</dbReference>
<keyword evidence="10" id="KW-0234">DNA repair</keyword>
<dbReference type="SUPFAM" id="SSF52540">
    <property type="entry name" value="P-loop containing nucleoside triphosphate hydrolases"/>
    <property type="match status" value="1"/>
</dbReference>
<dbReference type="InterPro" id="IPR000212">
    <property type="entry name" value="DNA_helicase_UvrD/REP"/>
</dbReference>
<evidence type="ECO:0000256" key="16">
    <source>
        <dbReference type="SAM" id="MobiDB-lite"/>
    </source>
</evidence>
<dbReference type="PANTHER" id="PTHR11070:SF55">
    <property type="entry name" value="DNA 3'-5' HELICASE"/>
    <property type="match status" value="1"/>
</dbReference>
<evidence type="ECO:0000256" key="6">
    <source>
        <dbReference type="ARBA" id="ARBA00022806"/>
    </source>
</evidence>
<keyword evidence="3 15" id="KW-0547">Nucleotide-binding</keyword>
<feature type="domain" description="UvrD-like helicase C-terminal" evidence="18">
    <location>
        <begin position="389"/>
        <end position="700"/>
    </location>
</feature>
<dbReference type="Pfam" id="PF00580">
    <property type="entry name" value="UvrD-helicase"/>
    <property type="match status" value="1"/>
</dbReference>
<evidence type="ECO:0000313" key="20">
    <source>
        <dbReference type="Proteomes" id="UP001268542"/>
    </source>
</evidence>
<keyword evidence="7" id="KW-0269">Exonuclease</keyword>
<evidence type="ECO:0000256" key="4">
    <source>
        <dbReference type="ARBA" id="ARBA00022763"/>
    </source>
</evidence>
<evidence type="ECO:0000256" key="1">
    <source>
        <dbReference type="ARBA" id="ARBA00009922"/>
    </source>
</evidence>
<dbReference type="InterPro" id="IPR011604">
    <property type="entry name" value="PDDEXK-like_dom_sf"/>
</dbReference>
<comment type="similarity">
    <text evidence="1">Belongs to the helicase family. UvrD subfamily.</text>
</comment>
<dbReference type="InterPro" id="IPR038726">
    <property type="entry name" value="PDDEXK_AddAB-type"/>
</dbReference>
<comment type="caution">
    <text evidence="19">The sequence shown here is derived from an EMBL/GenBank/DDBJ whole genome shotgun (WGS) entry which is preliminary data.</text>
</comment>
<name>A0ABU3PX00_9ACTN</name>
<proteinExistence type="inferred from homology"/>
<sequence length="1114" mass="118863">MSATGTAQATPEAQGATGPEPLVIPDPATLQRVMRADYPVSDEQWRAVSAPLEPTVVIAGAGSGKTTLMAARVVYLVATGQVRPEQILGLTFTTKAARELATRVREALAVAGLGPGRPGAAGAGAGAGPHEGDDEAGETLEPTVATYNAYAASLLTEHGLRIGHEPDTRVMADASRYQLAERVIARHRRPVELLSDHPATVVGNIVALEGALSEHLVTGDDVRAFHAREAPRFRASLETSRARADLEKVLNVIGRREELLDLVGEYRALKAGLGLMDFSDQIALAARLADDHPDVGAAERAKYAVVLLDEYQDTSVAQALLLSRLFSGPTPDAGRGHPVTAVGDPNQAIYGWRGASVSNILGFGRDFPAADGSEQVATHTLTVNRRSDRRILAAANRLAAPLYAAYAGVQPLRAPDGAAEGVVRVAVHDTYADELTALGDEVLAAHGRGTPWREIGVLTRDNSHAADVFDALTSRDVPVEIVGLSGLLRLPEVAEVVATLTLLHDLTANASALTLLTGPRWAIGPRDLAVLGRRARDLAAGDVEGDLQRSVEEALAVAVEGADPTEISSLCDALESPGEAPEYPYSAEARTRIGLLAGELRMLRGHAGEPLLDLVRRIVEVGGIDVELASSTSPSASARRDNLDLFLRAVGDFQAVDGDVGLGALLAYLTAEDELGTGLDVATPTEADSVKLLTVHRAKGLEWDVVFCVGVGEDKFPTKQTRTQWITGPAVLPSPLRGDAHDVPQLRGYEKADIDELKAAARAHEAAEELRLGYVAFTRARHLLVASAYLWTDSRASPVGPSAYLATLREELAAHGEDAERWVERPAKGTPNPLREERDPVPWPVVGRTTEAERRVAAAALVRVEQERLREEGPRALAEQDHDLDLVGIAEVGEWDAEIDRLLAEARRSGTPQVEVAMPTSISATSVARLRDAPEEMARELARPMPRPPSSAARFGTRFHAWVEARFGQQSLIPADEVPGRGDLGIDGDDDLAEVIAAFEAGPFADRVPLATETPFALVLAGQVVRGRIDAVFAGDGTTHDHLVVDWKTGRDERADPLQLALYRLAWAEIHGVDPDRVRAAFVFVRSGRVVEPGRLAGRAELERLVGGEGLAAR</sequence>
<evidence type="ECO:0000259" key="17">
    <source>
        <dbReference type="PROSITE" id="PS51198"/>
    </source>
</evidence>
<accession>A0ABU3PX00</accession>
<evidence type="ECO:0000313" key="19">
    <source>
        <dbReference type="EMBL" id="MDT9593767.1"/>
    </source>
</evidence>
<dbReference type="CDD" id="cd17932">
    <property type="entry name" value="DEXQc_UvrD"/>
    <property type="match status" value="1"/>
</dbReference>
<dbReference type="PROSITE" id="PS51217">
    <property type="entry name" value="UVRD_HELICASE_CTER"/>
    <property type="match status" value="1"/>
</dbReference>
<keyword evidence="20" id="KW-1185">Reference proteome</keyword>
<protein>
    <recommendedName>
        <fullName evidence="13">DNA 3'-5' helicase</fullName>
        <ecNumber evidence="13">5.6.2.4</ecNumber>
    </recommendedName>
</protein>
<dbReference type="Pfam" id="PF13361">
    <property type="entry name" value="UvrD_C"/>
    <property type="match status" value="2"/>
</dbReference>
<gene>
    <name evidence="19" type="ORF">RDV89_11860</name>
</gene>
<dbReference type="Pfam" id="PF12705">
    <property type="entry name" value="PDDEXK_1"/>
    <property type="match status" value="1"/>
</dbReference>
<evidence type="ECO:0000256" key="10">
    <source>
        <dbReference type="ARBA" id="ARBA00023204"/>
    </source>
</evidence>
<dbReference type="RefSeq" id="WP_315733261.1">
    <property type="nucleotide sequence ID" value="NZ_JAVYII010000005.1"/>
</dbReference>
<dbReference type="Proteomes" id="UP001268542">
    <property type="component" value="Unassembled WGS sequence"/>
</dbReference>
<feature type="region of interest" description="Disordered" evidence="16">
    <location>
        <begin position="1"/>
        <end position="23"/>
    </location>
</feature>
<comment type="catalytic activity">
    <reaction evidence="14">
        <text>ATP + H2O = ADP + phosphate + H(+)</text>
        <dbReference type="Rhea" id="RHEA:13065"/>
        <dbReference type="ChEBI" id="CHEBI:15377"/>
        <dbReference type="ChEBI" id="CHEBI:15378"/>
        <dbReference type="ChEBI" id="CHEBI:30616"/>
        <dbReference type="ChEBI" id="CHEBI:43474"/>
        <dbReference type="ChEBI" id="CHEBI:456216"/>
        <dbReference type="EC" id="5.6.2.4"/>
    </reaction>
</comment>
<evidence type="ECO:0000256" key="8">
    <source>
        <dbReference type="ARBA" id="ARBA00022840"/>
    </source>
</evidence>
<feature type="compositionally biased region" description="Polar residues" evidence="16">
    <location>
        <begin position="1"/>
        <end position="11"/>
    </location>
</feature>
<evidence type="ECO:0000259" key="18">
    <source>
        <dbReference type="PROSITE" id="PS51217"/>
    </source>
</evidence>
<keyword evidence="8 15" id="KW-0067">ATP-binding</keyword>
<evidence type="ECO:0000256" key="15">
    <source>
        <dbReference type="PROSITE-ProRule" id="PRU00560"/>
    </source>
</evidence>
<evidence type="ECO:0000256" key="9">
    <source>
        <dbReference type="ARBA" id="ARBA00023125"/>
    </source>
</evidence>
<evidence type="ECO:0000256" key="11">
    <source>
        <dbReference type="ARBA" id="ARBA00023235"/>
    </source>
</evidence>
<dbReference type="InterPro" id="IPR014016">
    <property type="entry name" value="UvrD-like_ATP-bd"/>
</dbReference>